<accession>A0A6C0DSW9</accession>
<reference evidence="1" key="1">
    <citation type="journal article" date="2020" name="Nature">
        <title>Giant virus diversity and host interactions through global metagenomics.</title>
        <authorList>
            <person name="Schulz F."/>
            <person name="Roux S."/>
            <person name="Paez-Espino D."/>
            <person name="Jungbluth S."/>
            <person name="Walsh D.A."/>
            <person name="Denef V.J."/>
            <person name="McMahon K.D."/>
            <person name="Konstantinidis K.T."/>
            <person name="Eloe-Fadrosh E.A."/>
            <person name="Kyrpides N.C."/>
            <person name="Woyke T."/>
        </authorList>
    </citation>
    <scope>NUCLEOTIDE SEQUENCE</scope>
    <source>
        <strain evidence="1">GVMAG-M-3300023174-5</strain>
    </source>
</reference>
<evidence type="ECO:0000313" key="1">
    <source>
        <dbReference type="EMBL" id="QHT19598.1"/>
    </source>
</evidence>
<name>A0A6C0DSW9_9ZZZZ</name>
<dbReference type="AlphaFoldDB" id="A0A6C0DSW9"/>
<dbReference type="EMBL" id="MN739668">
    <property type="protein sequence ID" value="QHT19598.1"/>
    <property type="molecule type" value="Genomic_DNA"/>
</dbReference>
<sequence length="500" mass="58282">MHFNYSNGGFLDIRSLVPVIVNFPNYEVFNEIDRSWNVAIQKYGHYLQPFSDIERHKIFFHLMKKACDNKKMTIKNPFEREIICSDIYFITHLTSDTDNDFVFNYYFEKQKLVLGILSGSGQTGLAITFAYIVNVNQNKIFFFHGINFDIVQHTNYFLTKIFEVVNGINIEKINLETPLVRTFEGYNFGLFHTCCTFVNGIYIMDQIGIKNDIDELIMGPNDPFLIENYYKNKYPNINIVKGIAQNDFNIHKIYKGVIFKYGHFHVTNKCAEFIKSYITNVMPINEENLNEIDYIKNNFYPIFSINLRCVTCEIKDQPLVISETINKLKNIYPRSFFLIGGFLGDYNEDLINEQNVEISVGNGSHISTLNKYQNTFEIIKNNTTNSNIKSLINLKINNIIEYTKIVTFSINMNAGYTSVETILNNIPSTYFGTKWIDHNRKTWYVSKENYKEPIYIENPSKINFITDDIYAEVTCEICSDNIVEVVINYDETNNNVLKKI</sequence>
<organism evidence="1">
    <name type="scientific">viral metagenome</name>
    <dbReference type="NCBI Taxonomy" id="1070528"/>
    <lineage>
        <taxon>unclassified sequences</taxon>
        <taxon>metagenomes</taxon>
        <taxon>organismal metagenomes</taxon>
    </lineage>
</organism>
<protein>
    <submittedName>
        <fullName evidence="1">Uncharacterized protein</fullName>
    </submittedName>
</protein>
<proteinExistence type="predicted"/>